<keyword evidence="5" id="KW-0460">Magnesium</keyword>
<evidence type="ECO:0000256" key="2">
    <source>
        <dbReference type="ARBA" id="ARBA00006739"/>
    </source>
</evidence>
<dbReference type="GO" id="GO:0016757">
    <property type="term" value="F:glycosyltransferase activity"/>
    <property type="evidence" value="ECO:0007669"/>
    <property type="project" value="UniProtKB-KW"/>
</dbReference>
<dbReference type="CDD" id="cd04179">
    <property type="entry name" value="DPM_DPG-synthase_like"/>
    <property type="match status" value="1"/>
</dbReference>
<dbReference type="Pfam" id="PF00535">
    <property type="entry name" value="Glycos_transf_2"/>
    <property type="match status" value="1"/>
</dbReference>
<dbReference type="InterPro" id="IPR050256">
    <property type="entry name" value="Glycosyltransferase_2"/>
</dbReference>
<name>A0A101FGK0_9THEO</name>
<evidence type="ECO:0000313" key="12">
    <source>
        <dbReference type="Proteomes" id="UP000053326"/>
    </source>
</evidence>
<dbReference type="SUPFAM" id="SSF53448">
    <property type="entry name" value="Nucleotide-diphospho-sugar transferases"/>
    <property type="match status" value="1"/>
</dbReference>
<feature type="domain" description="Glycosyltransferase 2-like" evidence="10">
    <location>
        <begin position="3"/>
        <end position="122"/>
    </location>
</feature>
<evidence type="ECO:0000256" key="9">
    <source>
        <dbReference type="ARBA" id="ARBA00048997"/>
    </source>
</evidence>
<dbReference type="Gene3D" id="3.90.550.10">
    <property type="entry name" value="Spore Coat Polysaccharide Biosynthesis Protein SpsA, Chain A"/>
    <property type="match status" value="1"/>
</dbReference>
<dbReference type="InterPro" id="IPR001173">
    <property type="entry name" value="Glyco_trans_2-like"/>
</dbReference>
<comment type="similarity">
    <text evidence="2">Belongs to the glycosyltransferase 2 family.</text>
</comment>
<evidence type="ECO:0000256" key="8">
    <source>
        <dbReference type="ARBA" id="ARBA00048689"/>
    </source>
</evidence>
<evidence type="ECO:0000259" key="10">
    <source>
        <dbReference type="Pfam" id="PF00535"/>
    </source>
</evidence>
<evidence type="ECO:0000256" key="5">
    <source>
        <dbReference type="ARBA" id="ARBA00022842"/>
    </source>
</evidence>
<sequence length="227" mass="24248">MISVLIPAYNEEESIGRTVGAVIQVPGVRQVLVVDDGSLDNTASRAADAGAEVLRLPHNVGKGGALNRGVPYLNQPVVALLDGDLGESARELDVLARPVLEGEVDLAIATFPAVKKSGGFGLVKGLAGGGIKLLTGLRLTAPLSGQRVMRREVLQAVVPFASGYGVEVAMTVRAALHGFRILEVPTMMTHRHTGRDWAGFCHRGRQFWHVFLVLAGIFMRKALQKEV</sequence>
<evidence type="ECO:0000256" key="3">
    <source>
        <dbReference type="ARBA" id="ARBA00022676"/>
    </source>
</evidence>
<comment type="catalytic activity">
    <reaction evidence="8">
        <text>(2R)-3-phosphoglycerate + UDP-alpha-D-glucose = (2R)-2-O-(alpha-D-glucopyranosyl)-3-phospho-glycerate + UDP + H(+)</text>
        <dbReference type="Rhea" id="RHEA:31319"/>
        <dbReference type="ChEBI" id="CHEBI:15378"/>
        <dbReference type="ChEBI" id="CHEBI:58223"/>
        <dbReference type="ChEBI" id="CHEBI:58272"/>
        <dbReference type="ChEBI" id="CHEBI:58885"/>
        <dbReference type="ChEBI" id="CHEBI:62600"/>
        <dbReference type="EC" id="2.4.1.266"/>
    </reaction>
    <physiologicalReaction direction="left-to-right" evidence="8">
        <dbReference type="Rhea" id="RHEA:31320"/>
    </physiologicalReaction>
</comment>
<dbReference type="AlphaFoldDB" id="A0A101FGK0"/>
<reference evidence="12" key="1">
    <citation type="journal article" date="2015" name="MBio">
        <title>Genome-Resolved Metagenomic Analysis Reveals Roles for Candidate Phyla and Other Microbial Community Members in Biogeochemical Transformations in Oil Reservoirs.</title>
        <authorList>
            <person name="Hu P."/>
            <person name="Tom L."/>
            <person name="Singh A."/>
            <person name="Thomas B.C."/>
            <person name="Baker B.J."/>
            <person name="Piceno Y.M."/>
            <person name="Andersen G.L."/>
            <person name="Banfield J.F."/>
        </authorList>
    </citation>
    <scope>NUCLEOTIDE SEQUENCE [LARGE SCALE GENOMIC DNA]</scope>
</reference>
<evidence type="ECO:0000256" key="4">
    <source>
        <dbReference type="ARBA" id="ARBA00022679"/>
    </source>
</evidence>
<keyword evidence="4 11" id="KW-0808">Transferase</keyword>
<accession>A0A101FGK0</accession>
<dbReference type="PANTHER" id="PTHR48090:SF10">
    <property type="entry name" value="GLUCOSYL-3-PHOSPHOGLYCERATE SYNTHASE"/>
    <property type="match status" value="1"/>
</dbReference>
<comment type="caution">
    <text evidence="11">The sequence shown here is derived from an EMBL/GenBank/DDBJ whole genome shotgun (WGS) entry which is preliminary data.</text>
</comment>
<dbReference type="EMBL" id="LGFO01000062">
    <property type="protein sequence ID" value="KUK36645.1"/>
    <property type="molecule type" value="Genomic_DNA"/>
</dbReference>
<comment type="catalytic activity">
    <reaction evidence="9">
        <text>an NDP-alpha-D-glucose + (2R)-3-phosphoglycerate = (2R)-2-O-(alpha-D-glucopyranosyl)-3-phospho-glycerate + a ribonucleoside 5'-diphosphate + H(+)</text>
        <dbReference type="Rhea" id="RHEA:47244"/>
        <dbReference type="ChEBI" id="CHEBI:15378"/>
        <dbReference type="ChEBI" id="CHEBI:57930"/>
        <dbReference type="ChEBI" id="CHEBI:58272"/>
        <dbReference type="ChEBI" id="CHEBI:62600"/>
        <dbReference type="ChEBI" id="CHEBI:76533"/>
        <dbReference type="EC" id="2.4.1.266"/>
    </reaction>
    <physiologicalReaction direction="left-to-right" evidence="9">
        <dbReference type="Rhea" id="RHEA:47245"/>
    </physiologicalReaction>
</comment>
<evidence type="ECO:0000256" key="7">
    <source>
        <dbReference type="ARBA" id="ARBA00040894"/>
    </source>
</evidence>
<keyword evidence="3" id="KW-0328">Glycosyltransferase</keyword>
<dbReference type="InterPro" id="IPR029044">
    <property type="entry name" value="Nucleotide-diphossugar_trans"/>
</dbReference>
<dbReference type="Proteomes" id="UP000053326">
    <property type="component" value="Unassembled WGS sequence"/>
</dbReference>
<evidence type="ECO:0000256" key="1">
    <source>
        <dbReference type="ARBA" id="ARBA00001946"/>
    </source>
</evidence>
<comment type="cofactor">
    <cofactor evidence="1">
        <name>Mg(2+)</name>
        <dbReference type="ChEBI" id="CHEBI:18420"/>
    </cofactor>
</comment>
<protein>
    <recommendedName>
        <fullName evidence="7">Glucosyl-3-phosphoglycerate synthase</fullName>
        <ecNumber evidence="6">2.4.1.266</ecNumber>
    </recommendedName>
</protein>
<evidence type="ECO:0000256" key="6">
    <source>
        <dbReference type="ARBA" id="ARBA00039022"/>
    </source>
</evidence>
<organism evidence="11 12">
    <name type="scientific">Thermacetogenium phaeum</name>
    <dbReference type="NCBI Taxonomy" id="85874"/>
    <lineage>
        <taxon>Bacteria</taxon>
        <taxon>Bacillati</taxon>
        <taxon>Bacillota</taxon>
        <taxon>Clostridia</taxon>
        <taxon>Thermoanaerobacterales</taxon>
        <taxon>Thermoanaerobacteraceae</taxon>
        <taxon>Thermacetogenium</taxon>
    </lineage>
</organism>
<gene>
    <name evidence="11" type="ORF">XD66_0649</name>
</gene>
<dbReference type="PANTHER" id="PTHR48090">
    <property type="entry name" value="UNDECAPRENYL-PHOSPHATE 4-DEOXY-4-FORMAMIDO-L-ARABINOSE TRANSFERASE-RELATED"/>
    <property type="match status" value="1"/>
</dbReference>
<dbReference type="PATRIC" id="fig|85874.4.peg.1810"/>
<dbReference type="EC" id="2.4.1.266" evidence="6"/>
<proteinExistence type="inferred from homology"/>
<evidence type="ECO:0000313" key="11">
    <source>
        <dbReference type="EMBL" id="KUK36645.1"/>
    </source>
</evidence>